<feature type="compositionally biased region" description="Basic and acidic residues" evidence="9">
    <location>
        <begin position="1535"/>
        <end position="1547"/>
    </location>
</feature>
<evidence type="ECO:0000256" key="2">
    <source>
        <dbReference type="ARBA" id="ARBA00022618"/>
    </source>
</evidence>
<feature type="compositionally biased region" description="Basic residues" evidence="9">
    <location>
        <begin position="1548"/>
        <end position="1569"/>
    </location>
</feature>
<dbReference type="GO" id="GO:0005634">
    <property type="term" value="C:nucleus"/>
    <property type="evidence" value="ECO:0007669"/>
    <property type="project" value="UniProtKB-SubCell"/>
</dbReference>
<dbReference type="CDD" id="cd20404">
    <property type="entry name" value="Tudor_Agenet_AtEML-like"/>
    <property type="match status" value="1"/>
</dbReference>
<dbReference type="CDD" id="cd19953">
    <property type="entry name" value="PDS5"/>
    <property type="match status" value="1"/>
</dbReference>
<dbReference type="PANTHER" id="PTHR12663:SF67">
    <property type="entry name" value="HEAT"/>
    <property type="match status" value="1"/>
</dbReference>
<evidence type="ECO:0000256" key="9">
    <source>
        <dbReference type="SAM" id="MobiDB-lite"/>
    </source>
</evidence>
<dbReference type="FunFam" id="1.25.10.10:FF:000420">
    <property type="entry name" value="Sister chromatid cohesion protein PDS5 isogeny B"/>
    <property type="match status" value="1"/>
</dbReference>
<dbReference type="Pfam" id="PF20168">
    <property type="entry name" value="PDS5"/>
    <property type="match status" value="1"/>
</dbReference>
<keyword evidence="5" id="KW-0234">DNA repair</keyword>
<feature type="region of interest" description="Disordered" evidence="9">
    <location>
        <begin position="1129"/>
        <end position="1166"/>
    </location>
</feature>
<dbReference type="GO" id="GO:0006281">
    <property type="term" value="P:DNA repair"/>
    <property type="evidence" value="ECO:0007669"/>
    <property type="project" value="UniProtKB-KW"/>
</dbReference>
<feature type="compositionally biased region" description="Basic and acidic residues" evidence="9">
    <location>
        <begin position="1612"/>
        <end position="1631"/>
    </location>
</feature>
<dbReference type="GO" id="GO:0007064">
    <property type="term" value="P:mitotic sister chromatid cohesion"/>
    <property type="evidence" value="ECO:0007669"/>
    <property type="project" value="InterPro"/>
</dbReference>
<accession>A0AAV1WIF0</accession>
<comment type="subcellular location">
    <subcellularLocation>
        <location evidence="1">Nucleus</location>
    </subcellularLocation>
</comment>
<keyword evidence="2" id="KW-0132">Cell division</keyword>
<keyword evidence="6" id="KW-0539">Nucleus</keyword>
<evidence type="ECO:0000256" key="7">
    <source>
        <dbReference type="ARBA" id="ARBA00023306"/>
    </source>
</evidence>
<keyword evidence="4" id="KW-0498">Mitosis</keyword>
<dbReference type="GO" id="GO:0035825">
    <property type="term" value="P:homologous recombination"/>
    <property type="evidence" value="ECO:0007669"/>
    <property type="project" value="UniProtKB-ARBA"/>
</dbReference>
<evidence type="ECO:0000256" key="3">
    <source>
        <dbReference type="ARBA" id="ARBA00022763"/>
    </source>
</evidence>
<dbReference type="Proteomes" id="UP001497480">
    <property type="component" value="Unassembled WGS sequence"/>
</dbReference>
<name>A0AAV1WIF0_LUPLU</name>
<gene>
    <name evidence="10" type="ORF">LLUT_LOCUS10205</name>
</gene>
<feature type="region of interest" description="Disordered" evidence="9">
    <location>
        <begin position="1446"/>
        <end position="1697"/>
    </location>
</feature>
<feature type="compositionally biased region" description="Basic residues" evidence="9">
    <location>
        <begin position="1486"/>
        <end position="1497"/>
    </location>
</feature>
<evidence type="ECO:0000256" key="5">
    <source>
        <dbReference type="ARBA" id="ARBA00023204"/>
    </source>
</evidence>
<feature type="compositionally biased region" description="Polar residues" evidence="9">
    <location>
        <begin position="1348"/>
        <end position="1361"/>
    </location>
</feature>
<evidence type="ECO:0000256" key="1">
    <source>
        <dbReference type="ARBA" id="ARBA00004123"/>
    </source>
</evidence>
<dbReference type="Gene3D" id="2.30.30.140">
    <property type="match status" value="1"/>
</dbReference>
<keyword evidence="7" id="KW-0131">Cell cycle</keyword>
<dbReference type="GO" id="GO:0051301">
    <property type="term" value="P:cell division"/>
    <property type="evidence" value="ECO:0007669"/>
    <property type="project" value="UniProtKB-KW"/>
</dbReference>
<keyword evidence="8" id="KW-0175">Coiled coil</keyword>
<keyword evidence="11" id="KW-1185">Reference proteome</keyword>
<feature type="compositionally biased region" description="Polar residues" evidence="9">
    <location>
        <begin position="1468"/>
        <end position="1485"/>
    </location>
</feature>
<feature type="compositionally biased region" description="Basic residues" evidence="9">
    <location>
        <begin position="1231"/>
        <end position="1243"/>
    </location>
</feature>
<dbReference type="InterPro" id="IPR011989">
    <property type="entry name" value="ARM-like"/>
</dbReference>
<feature type="region of interest" description="Disordered" evidence="9">
    <location>
        <begin position="1194"/>
        <end position="1362"/>
    </location>
</feature>
<dbReference type="Gene3D" id="1.25.10.10">
    <property type="entry name" value="Leucine-rich Repeat Variant"/>
    <property type="match status" value="1"/>
</dbReference>
<dbReference type="GO" id="GO:0000785">
    <property type="term" value="C:chromatin"/>
    <property type="evidence" value="ECO:0007669"/>
    <property type="project" value="TreeGrafter"/>
</dbReference>
<proteinExistence type="predicted"/>
<feature type="compositionally biased region" description="Basic and acidic residues" evidence="9">
    <location>
        <begin position="1502"/>
        <end position="1519"/>
    </location>
</feature>
<dbReference type="SUPFAM" id="SSF48371">
    <property type="entry name" value="ARM repeat"/>
    <property type="match status" value="2"/>
</dbReference>
<evidence type="ECO:0000256" key="6">
    <source>
        <dbReference type="ARBA" id="ARBA00023242"/>
    </source>
</evidence>
<comment type="caution">
    <text evidence="10">The sequence shown here is derived from an EMBL/GenBank/DDBJ whole genome shotgun (WGS) entry which is preliminary data.</text>
</comment>
<evidence type="ECO:0000313" key="11">
    <source>
        <dbReference type="Proteomes" id="UP001497480"/>
    </source>
</evidence>
<reference evidence="10 11" key="1">
    <citation type="submission" date="2024-03" db="EMBL/GenBank/DDBJ databases">
        <authorList>
            <person name="Martinez-Hernandez J."/>
        </authorList>
    </citation>
    <scope>NUCLEOTIDE SEQUENCE [LARGE SCALE GENOMIC DNA]</scope>
</reference>
<sequence>MALEPYLQLQDLGSKLDTLPSSKDALITLLKQATTCLAELYQSPEASILVSIKPFFDAIVKPELLKHEDRDVKLLVASSLCEITRITAPEAPYSDDVLKDIFQLIVSTFSGLSDTSGPSFDQRVAILDTLAKYRSCVVMLDLECDDLVNDMFRTFFTVARDDHPESVLTSMQTIMVVLLEESEDVHEDLLSILLSMLGREKQDVTASARKLSMNVIQQCIGRLEPAIKQFLLSLMSGDIKQVGGQVKYHDVIYDLYFCAPQILSGVLPYVTGELLTDQLETRLKAVNLVGLIIALPGPSIPEVFQPIFSEFLKRLTDRDLQVRMSVLEHVKSCLLSNPFRAEAPQIISALCDRLLDSDEIFQKQVLAAICDVACHALNAVPLATVKLVSERLHDKSMLVKKYTMERLAEIYRVFCENSSDTVNPNEYVWIPGMILRCCFDKDFRPDIIESVLCGSLFPSEFSVNYMVKHWVEIFSGFDKVEVKALEKILEQKQRLQQEMQKYLTLRQMSQDKDNPDVQKKITFCFRVMSRSFSDPTKAEESFQILGQLKDDNIWKILTNLVDPNTSFHQTRAHWDDLLKILGEKHQLYEFLNTFYVKCALLIFSKEHVKAVLSEIVVHKSAEDYQRIQSCMNILVIIARFSPFLLSGSEEELVNLLKDNNDTIKEGVLNVLAKAGGTIREQLAVTSSSVDLMLERLCLEGSRTQAKYAVHALAAITKDDGLKSLSVLYKRLVDMLEERTHLPAVLQSLGCIAQTAMPVFETRESEIEEFIINRILKSDSKEDQTRASWDDKSDICNLKIYGIKTLVKSYLPVKDAHVRPGIDGLLDILRNMLSYGEISKDLHSSSVDKAHLSLASAKAVLRLSRLWDHKIPADIFHLTLRTSKISFPQAKKVFLSKVHQYIKEHLLDAKYACAFVFNIFESKPEEFAKDKHNLAEIIQMHQHAKKRQLSVQSDANSLTTYPEYILPYLVHALANISCPNIDECKDVEAYNNIYRQLHLILSLLLQRDEDVKSEVDTHKEEEALSTITTIFQSIKHSDDVVDASMSKNSHAICDLGLAITKRLAQKDVDLQGLSSSVSLPPMLYKAREKDDDAVVGEVKTWLADKSALAHFESLKLEMVPTQLAEGDALKDNEKDGNEMPLGKTIKNIKSQGSKGKKVKKNKSVPAETKKTENDIDILNVVREINLDNLGMSADFESSNGHQHSLRKKLQKDPVCATNKKRKGDEETPSPVPKRKRSSLTHGKLRSSNTPKGPRKFSVEKPSGAKSLVDEEINPDTDIKAIPRKTAKSSVDAKINPDTDIKAIPRKTVRGTDHSLNSKSKVSENYHKDEPYKSDVHDLQSPDKLKPTDKTQSGNFKLSTGSSKKAKRKSIGGLVKCTEKEGDTDAEELIGCRVKIWWPLDKQFYEGSVKSYDPLKRKHVILYNDGEVEILNLEKERWELIDHSHRPTKIKPTKTLSSREASTGKKQKDSSGSASKRTTKIVNGKQSPNKHIKNGRKGASKSIFHQEETKESSDISGHEETMISEAEMNSGGSEGEQAEKSDVIIAREKKSNKKVKSVSRGKRAKKKKNLRYRQESDEEKQESEEKQDSDEEKHDYGERHPDESESVPEGVQSGDEKNSSKERDVDESGESLRETVNVEEPGSEGNQNNSDDKNSPRKVKKSLQELTSSDGPRIAEVSDDEPLSKWKLPSGKKSSGKKR</sequence>
<evidence type="ECO:0000256" key="8">
    <source>
        <dbReference type="SAM" id="Coils"/>
    </source>
</evidence>
<protein>
    <submittedName>
        <fullName evidence="10">Uncharacterized protein</fullName>
    </submittedName>
</protein>
<organism evidence="10 11">
    <name type="scientific">Lupinus luteus</name>
    <name type="common">European yellow lupine</name>
    <dbReference type="NCBI Taxonomy" id="3873"/>
    <lineage>
        <taxon>Eukaryota</taxon>
        <taxon>Viridiplantae</taxon>
        <taxon>Streptophyta</taxon>
        <taxon>Embryophyta</taxon>
        <taxon>Tracheophyta</taxon>
        <taxon>Spermatophyta</taxon>
        <taxon>Magnoliopsida</taxon>
        <taxon>eudicotyledons</taxon>
        <taxon>Gunneridae</taxon>
        <taxon>Pentapetalae</taxon>
        <taxon>rosids</taxon>
        <taxon>fabids</taxon>
        <taxon>Fabales</taxon>
        <taxon>Fabaceae</taxon>
        <taxon>Papilionoideae</taxon>
        <taxon>50 kb inversion clade</taxon>
        <taxon>genistoids sensu lato</taxon>
        <taxon>core genistoids</taxon>
        <taxon>Genisteae</taxon>
        <taxon>Lupinus</taxon>
    </lineage>
</organism>
<feature type="coiled-coil region" evidence="8">
    <location>
        <begin position="485"/>
        <end position="512"/>
    </location>
</feature>
<dbReference type="EMBL" id="CAXHTB010000007">
    <property type="protein sequence ID" value="CAL0309145.1"/>
    <property type="molecule type" value="Genomic_DNA"/>
</dbReference>
<dbReference type="PANTHER" id="PTHR12663">
    <property type="entry name" value="ANDROGEN INDUCED INHIBITOR OF PROLIFERATION AS3 / PDS5-RELATED"/>
    <property type="match status" value="1"/>
</dbReference>
<dbReference type="InterPro" id="IPR039776">
    <property type="entry name" value="Pds5"/>
</dbReference>
<evidence type="ECO:0000256" key="4">
    <source>
        <dbReference type="ARBA" id="ARBA00022776"/>
    </source>
</evidence>
<keyword evidence="3" id="KW-0227">DNA damage</keyword>
<dbReference type="InterPro" id="IPR016024">
    <property type="entry name" value="ARM-type_fold"/>
</dbReference>
<feature type="compositionally biased region" description="Basic and acidic residues" evidence="9">
    <location>
        <begin position="1319"/>
        <end position="1347"/>
    </location>
</feature>
<evidence type="ECO:0000313" key="10">
    <source>
        <dbReference type="EMBL" id="CAL0309145.1"/>
    </source>
</evidence>
<feature type="compositionally biased region" description="Basic and acidic residues" evidence="9">
    <location>
        <begin position="1581"/>
        <end position="1601"/>
    </location>
</feature>